<dbReference type="EMBL" id="VSWD01000010">
    <property type="protein sequence ID" value="KAK3090866.1"/>
    <property type="molecule type" value="Genomic_DNA"/>
</dbReference>
<feature type="region of interest" description="Disordered" evidence="2">
    <location>
        <begin position="1"/>
        <end position="21"/>
    </location>
</feature>
<evidence type="ECO:0000256" key="2">
    <source>
        <dbReference type="SAM" id="MobiDB-lite"/>
    </source>
</evidence>
<feature type="domain" description="DCUN1" evidence="3">
    <location>
        <begin position="94"/>
        <end position="198"/>
    </location>
</feature>
<dbReference type="InterPro" id="IPR014764">
    <property type="entry name" value="DCN-prot"/>
</dbReference>
<dbReference type="AlphaFoldDB" id="A0AA89BR15"/>
<dbReference type="InterPro" id="IPR005176">
    <property type="entry name" value="PONY_dom"/>
</dbReference>
<comment type="function">
    <text evidence="1">Neddylation of cullins play an essential role in the regulation of SCF-type complexes activity.</text>
</comment>
<dbReference type="GO" id="GO:0045116">
    <property type="term" value="P:protein neddylation"/>
    <property type="evidence" value="ECO:0007669"/>
    <property type="project" value="TreeGrafter"/>
</dbReference>
<dbReference type="Gene3D" id="1.10.238.10">
    <property type="entry name" value="EF-hand"/>
    <property type="match status" value="1"/>
</dbReference>
<reference evidence="4" key="1">
    <citation type="submission" date="2019-08" db="EMBL/GenBank/DDBJ databases">
        <title>The improved chromosome-level genome for the pearl oyster Pinctada fucata martensii using PacBio sequencing and Hi-C.</title>
        <authorList>
            <person name="Zheng Z."/>
        </authorList>
    </citation>
    <scope>NUCLEOTIDE SEQUENCE</scope>
    <source>
        <strain evidence="4">ZZ-2019</strain>
        <tissue evidence="4">Adductor muscle</tissue>
    </source>
</reference>
<proteinExistence type="predicted"/>
<name>A0AA89BR15_PINIB</name>
<dbReference type="PANTHER" id="PTHR12281:SF31">
    <property type="entry name" value="DCN1-LIKE PROTEIN 3"/>
    <property type="match status" value="1"/>
</dbReference>
<dbReference type="GO" id="GO:0097602">
    <property type="term" value="F:cullin family protein binding"/>
    <property type="evidence" value="ECO:0007669"/>
    <property type="project" value="TreeGrafter"/>
</dbReference>
<keyword evidence="5" id="KW-1185">Reference proteome</keyword>
<gene>
    <name evidence="4" type="ORF">FSP39_015323</name>
</gene>
<protein>
    <recommendedName>
        <fullName evidence="1">Defective in cullin neddylation protein</fullName>
    </recommendedName>
</protein>
<evidence type="ECO:0000313" key="4">
    <source>
        <dbReference type="EMBL" id="KAK3090866.1"/>
    </source>
</evidence>
<organism evidence="4 5">
    <name type="scientific">Pinctada imbricata</name>
    <name type="common">Atlantic pearl-oyster</name>
    <name type="synonym">Pinctada martensii</name>
    <dbReference type="NCBI Taxonomy" id="66713"/>
    <lineage>
        <taxon>Eukaryota</taxon>
        <taxon>Metazoa</taxon>
        <taxon>Spiralia</taxon>
        <taxon>Lophotrochozoa</taxon>
        <taxon>Mollusca</taxon>
        <taxon>Bivalvia</taxon>
        <taxon>Autobranchia</taxon>
        <taxon>Pteriomorphia</taxon>
        <taxon>Pterioida</taxon>
        <taxon>Pterioidea</taxon>
        <taxon>Pteriidae</taxon>
        <taxon>Pinctada</taxon>
    </lineage>
</organism>
<feature type="compositionally biased region" description="Polar residues" evidence="2">
    <location>
        <begin position="11"/>
        <end position="21"/>
    </location>
</feature>
<evidence type="ECO:0000259" key="3">
    <source>
        <dbReference type="PROSITE" id="PS51229"/>
    </source>
</evidence>
<evidence type="ECO:0000256" key="1">
    <source>
        <dbReference type="RuleBase" id="RU410713"/>
    </source>
</evidence>
<dbReference type="GO" id="GO:0031624">
    <property type="term" value="F:ubiquitin conjugating enzyme binding"/>
    <property type="evidence" value="ECO:0007669"/>
    <property type="project" value="TreeGrafter"/>
</dbReference>
<dbReference type="FunFam" id="1.10.238.10:FF:000126">
    <property type="entry name" value="DCN1-like protein"/>
    <property type="match status" value="1"/>
</dbReference>
<dbReference type="GO" id="GO:0032182">
    <property type="term" value="F:ubiquitin-like protein binding"/>
    <property type="evidence" value="ECO:0007669"/>
    <property type="project" value="TreeGrafter"/>
</dbReference>
<dbReference type="PANTHER" id="PTHR12281">
    <property type="entry name" value="RP42 RELATED"/>
    <property type="match status" value="1"/>
</dbReference>
<dbReference type="Proteomes" id="UP001186944">
    <property type="component" value="Unassembled WGS sequence"/>
</dbReference>
<accession>A0AA89BR15</accession>
<dbReference type="GO" id="GO:0000151">
    <property type="term" value="C:ubiquitin ligase complex"/>
    <property type="evidence" value="ECO:0007669"/>
    <property type="project" value="TreeGrafter"/>
</dbReference>
<sequence>MGKCQSCCETPGTSSATRYSTGHTSADFRARAYHQPVGKDIRTDANTGDVIQMASTRPGLSSEKKMFTPYPKLPPIKKHSNGESKRLSFISRDVSETKIQALFDQYKDAEEDAILVEGIESFCRDLDVNPDDFVVLVLAWKFQAETMGRFSRQEFLNGCKSLKADSIKGIQSKFPELLNEVKTSRRSKICIDGLTSLD</sequence>
<dbReference type="PROSITE" id="PS51229">
    <property type="entry name" value="DCUN1"/>
    <property type="match status" value="1"/>
</dbReference>
<evidence type="ECO:0000313" key="5">
    <source>
        <dbReference type="Proteomes" id="UP001186944"/>
    </source>
</evidence>
<comment type="caution">
    <text evidence="4">The sequence shown here is derived from an EMBL/GenBank/DDBJ whole genome shotgun (WGS) entry which is preliminary data.</text>
</comment>